<dbReference type="InterPro" id="IPR000608">
    <property type="entry name" value="UBC"/>
</dbReference>
<dbReference type="PANTHER" id="PTHR24067">
    <property type="entry name" value="UBIQUITIN-CONJUGATING ENZYME E2"/>
    <property type="match status" value="1"/>
</dbReference>
<dbReference type="AlphaFoldDB" id="A0A4S8JJI2"/>
<dbReference type="InterPro" id="IPR016135">
    <property type="entry name" value="UBQ-conjugating_enzyme/RWD"/>
</dbReference>
<evidence type="ECO:0000259" key="2">
    <source>
        <dbReference type="PROSITE" id="PS50127"/>
    </source>
</evidence>
<dbReference type="EMBL" id="PYDT01000004">
    <property type="protein sequence ID" value="THU62258.1"/>
    <property type="molecule type" value="Genomic_DNA"/>
</dbReference>
<feature type="region of interest" description="Disordered" evidence="1">
    <location>
        <begin position="293"/>
        <end position="342"/>
    </location>
</feature>
<dbReference type="Proteomes" id="UP000317650">
    <property type="component" value="Chromosome 1"/>
</dbReference>
<dbReference type="SUPFAM" id="SSF54495">
    <property type="entry name" value="UBC-like"/>
    <property type="match status" value="1"/>
</dbReference>
<proteinExistence type="predicted"/>
<dbReference type="Pfam" id="PF00179">
    <property type="entry name" value="UQ_con"/>
    <property type="match status" value="1"/>
</dbReference>
<protein>
    <recommendedName>
        <fullName evidence="2">UBC core domain-containing protein</fullName>
    </recommendedName>
</protein>
<dbReference type="PROSITE" id="PS50127">
    <property type="entry name" value="UBC_2"/>
    <property type="match status" value="1"/>
</dbReference>
<feature type="domain" description="UBC core" evidence="2">
    <location>
        <begin position="139"/>
        <end position="193"/>
    </location>
</feature>
<feature type="region of interest" description="Disordered" evidence="1">
    <location>
        <begin position="1"/>
        <end position="21"/>
    </location>
</feature>
<dbReference type="SMART" id="SM00212">
    <property type="entry name" value="UBCc"/>
    <property type="match status" value="1"/>
</dbReference>
<dbReference type="Gene3D" id="3.10.110.10">
    <property type="entry name" value="Ubiquitin Conjugating Enzyme"/>
    <property type="match status" value="2"/>
</dbReference>
<reference evidence="3 4" key="1">
    <citation type="journal article" date="2019" name="Nat. Plants">
        <title>Genome sequencing of Musa balbisiana reveals subgenome evolution and function divergence in polyploid bananas.</title>
        <authorList>
            <person name="Yao X."/>
        </authorList>
    </citation>
    <scope>NUCLEOTIDE SEQUENCE [LARGE SCALE GENOMIC DNA]</scope>
    <source>
        <strain evidence="4">cv. DH-PKW</strain>
        <tissue evidence="3">Leaves</tissue>
    </source>
</reference>
<evidence type="ECO:0000313" key="4">
    <source>
        <dbReference type="Proteomes" id="UP000317650"/>
    </source>
</evidence>
<dbReference type="InterPro" id="IPR050113">
    <property type="entry name" value="Ub_conjugating_enzyme"/>
</dbReference>
<comment type="caution">
    <text evidence="3">The sequence shown here is derived from an EMBL/GenBank/DDBJ whole genome shotgun (WGS) entry which is preliminary data.</text>
</comment>
<gene>
    <name evidence="3" type="ORF">C4D60_Mb01t03240</name>
</gene>
<organism evidence="3 4">
    <name type="scientific">Musa balbisiana</name>
    <name type="common">Banana</name>
    <dbReference type="NCBI Taxonomy" id="52838"/>
    <lineage>
        <taxon>Eukaryota</taxon>
        <taxon>Viridiplantae</taxon>
        <taxon>Streptophyta</taxon>
        <taxon>Embryophyta</taxon>
        <taxon>Tracheophyta</taxon>
        <taxon>Spermatophyta</taxon>
        <taxon>Magnoliopsida</taxon>
        <taxon>Liliopsida</taxon>
        <taxon>Zingiberales</taxon>
        <taxon>Musaceae</taxon>
        <taxon>Musa</taxon>
    </lineage>
</organism>
<keyword evidence="4" id="KW-1185">Reference proteome</keyword>
<feature type="region of interest" description="Disordered" evidence="1">
    <location>
        <begin position="239"/>
        <end position="271"/>
    </location>
</feature>
<name>A0A4S8JJI2_MUSBA</name>
<feature type="compositionally biased region" description="Acidic residues" evidence="1">
    <location>
        <begin position="322"/>
        <end position="332"/>
    </location>
</feature>
<evidence type="ECO:0000313" key="3">
    <source>
        <dbReference type="EMBL" id="THU62258.1"/>
    </source>
</evidence>
<evidence type="ECO:0000256" key="1">
    <source>
        <dbReference type="SAM" id="MobiDB-lite"/>
    </source>
</evidence>
<feature type="compositionally biased region" description="Basic and acidic residues" evidence="1">
    <location>
        <begin position="293"/>
        <end position="310"/>
    </location>
</feature>
<sequence length="342" mass="38485">MTYRLVEGPRLQQRRTRTEATTPATKKMMVVIKNPIGRPFLPYDSISSSAASCPLFSDRPTRMWVLKSQMAQAARLNLRLQKELKLLVTDPPHGVSLPSLSDNPNLPSVSLLSIEAQIEGPEETVYSKGIFTVKIQGAWQPSMNILTVLTSIRLLLSEPNPDDALMAETSREFKYNKHVFDQKARTWTERYANPGSTGRSSDHALSTSLNVAPSEHIHEIPANEIHRRHKKLRLTCQDLSANPTTPTGISNNDENQNVVPTQRRSVSDRQQTSSSRFEWLLCASATVHKRSLDEQHAEEAVKDDPKRVEPSPEFLETIIVSDSEESDDEDDPPSQFLRKKIV</sequence>
<dbReference type="STRING" id="52838.A0A4S8JJI2"/>
<accession>A0A4S8JJI2</accession>